<feature type="domain" description="Heme haloperoxidase family profile" evidence="9">
    <location>
        <begin position="69"/>
        <end position="319"/>
    </location>
</feature>
<dbReference type="InterPro" id="IPR000028">
    <property type="entry name" value="Chloroperoxidase"/>
</dbReference>
<dbReference type="GO" id="GO:0046872">
    <property type="term" value="F:metal ion binding"/>
    <property type="evidence" value="ECO:0007669"/>
    <property type="project" value="UniProtKB-KW"/>
</dbReference>
<evidence type="ECO:0000256" key="5">
    <source>
        <dbReference type="ARBA" id="ARBA00023002"/>
    </source>
</evidence>
<evidence type="ECO:0000256" key="3">
    <source>
        <dbReference type="ARBA" id="ARBA00022617"/>
    </source>
</evidence>
<keyword evidence="8" id="KW-0732">Signal</keyword>
<proteinExistence type="inferred from homology"/>
<dbReference type="Proteomes" id="UP000383932">
    <property type="component" value="Unassembled WGS sequence"/>
</dbReference>
<keyword evidence="11" id="KW-1185">Reference proteome</keyword>
<dbReference type="PROSITE" id="PS51405">
    <property type="entry name" value="HEME_HALOPEROXIDASE"/>
    <property type="match status" value="1"/>
</dbReference>
<evidence type="ECO:0000256" key="6">
    <source>
        <dbReference type="ARBA" id="ARBA00023004"/>
    </source>
</evidence>
<dbReference type="OrthoDB" id="407298at2759"/>
<evidence type="ECO:0000256" key="7">
    <source>
        <dbReference type="ARBA" id="ARBA00025795"/>
    </source>
</evidence>
<keyword evidence="5" id="KW-0560">Oxidoreductase</keyword>
<reference evidence="10 11" key="1">
    <citation type="journal article" date="2019" name="Fungal Biol. Biotechnol.">
        <title>Draft genome sequence of fastidious pathogen Ceratobasidium theobromae, which causes vascular-streak dieback in Theobroma cacao.</title>
        <authorList>
            <person name="Ali S.S."/>
            <person name="Asman A."/>
            <person name="Shao J."/>
            <person name="Firmansyah A.P."/>
            <person name="Susilo A.W."/>
            <person name="Rosmana A."/>
            <person name="McMahon P."/>
            <person name="Junaid M."/>
            <person name="Guest D."/>
            <person name="Kheng T.Y."/>
            <person name="Meinhardt L.W."/>
            <person name="Bailey B.A."/>
        </authorList>
    </citation>
    <scope>NUCLEOTIDE SEQUENCE [LARGE SCALE GENOMIC DNA]</scope>
    <source>
        <strain evidence="10 11">CT2</strain>
    </source>
</reference>
<dbReference type="PANTHER" id="PTHR33577">
    <property type="entry name" value="STERIGMATOCYSTIN BIOSYNTHESIS PEROXIDASE STCC-RELATED"/>
    <property type="match status" value="1"/>
</dbReference>
<feature type="chain" id="PRO_5024276298" evidence="8">
    <location>
        <begin position="21"/>
        <end position="428"/>
    </location>
</feature>
<evidence type="ECO:0000256" key="2">
    <source>
        <dbReference type="ARBA" id="ARBA00022559"/>
    </source>
</evidence>
<feature type="signal peptide" evidence="8">
    <location>
        <begin position="1"/>
        <end position="20"/>
    </location>
</feature>
<dbReference type="Gene3D" id="1.10.489.10">
    <property type="entry name" value="Chloroperoxidase-like"/>
    <property type="match status" value="1"/>
</dbReference>
<keyword evidence="6" id="KW-0408">Iron</keyword>
<protein>
    <submittedName>
        <fullName evidence="10">Aromatic peroxygenase</fullName>
    </submittedName>
</protein>
<dbReference type="SUPFAM" id="SSF47571">
    <property type="entry name" value="Cloroperoxidase"/>
    <property type="match status" value="1"/>
</dbReference>
<sequence length="428" mass="45612">MRAVLRVFVLSLTFVGSSVAFPALVLSKEKDSVPGAAGCPFAAARQSQAGGKRQLVTFDPVKQKIDVSGKHAFQPPGPGDQRVAALVQALANHNFISHNGITTLLEATTASNKIFGFGIDLAAAAAACGVIFGGNPVTQVFSIGGPPPGLVIPPLISRPPGLSGTHNRFEGDASPTRGDAYTHNGDPSLLDLDSFRHLYDLVQEGSSGNFDTSVLTDHRAWTRQNDWIVGYRNPHFFVSPLGTLILSTLTHMLIPRCFSNHSEEFPAGYLNHDNLKSFFAVSGDRQNFVYQQGYEKIPDNWYRRPDDYTIPLLLADFVAMSLKYPEFLSLGGNTGQVNSFAGLDLGDLTGGVFNSANLLQGKNLVCFVFQAVQGGIPGVLDGVASTALGILNLGIFNDNIKPLLADCPALSQYNVAAFQAYPGASGAV</sequence>
<evidence type="ECO:0000256" key="1">
    <source>
        <dbReference type="ARBA" id="ARBA00001970"/>
    </source>
</evidence>
<evidence type="ECO:0000256" key="4">
    <source>
        <dbReference type="ARBA" id="ARBA00022723"/>
    </source>
</evidence>
<comment type="caution">
    <text evidence="10">The sequence shown here is derived from an EMBL/GenBank/DDBJ whole genome shotgun (WGS) entry which is preliminary data.</text>
</comment>
<evidence type="ECO:0000256" key="8">
    <source>
        <dbReference type="SAM" id="SignalP"/>
    </source>
</evidence>
<evidence type="ECO:0000259" key="9">
    <source>
        <dbReference type="PROSITE" id="PS51405"/>
    </source>
</evidence>
<name>A0A5N5QIC2_9AGAM</name>
<dbReference type="GO" id="GO:0004601">
    <property type="term" value="F:peroxidase activity"/>
    <property type="evidence" value="ECO:0007669"/>
    <property type="project" value="UniProtKB-KW"/>
</dbReference>
<evidence type="ECO:0000313" key="10">
    <source>
        <dbReference type="EMBL" id="KAB5591490.1"/>
    </source>
</evidence>
<comment type="similarity">
    <text evidence="7">Belongs to the chloroperoxidase family.</text>
</comment>
<keyword evidence="4" id="KW-0479">Metal-binding</keyword>
<dbReference type="AlphaFoldDB" id="A0A5N5QIC2"/>
<evidence type="ECO:0000313" key="11">
    <source>
        <dbReference type="Proteomes" id="UP000383932"/>
    </source>
</evidence>
<dbReference type="PANTHER" id="PTHR33577:SF1">
    <property type="entry name" value="HEME HALOPEROXIDASE FAMILY PROFILE DOMAIN-CONTAINING PROTEIN"/>
    <property type="match status" value="1"/>
</dbReference>
<keyword evidence="3" id="KW-0349">Heme</keyword>
<gene>
    <name evidence="10" type="ORF">CTheo_5047</name>
</gene>
<accession>A0A5N5QIC2</accession>
<dbReference type="InterPro" id="IPR036851">
    <property type="entry name" value="Chloroperoxidase-like_sf"/>
</dbReference>
<dbReference type="Pfam" id="PF01328">
    <property type="entry name" value="Peroxidase_2"/>
    <property type="match status" value="1"/>
</dbReference>
<comment type="cofactor">
    <cofactor evidence="1">
        <name>heme b</name>
        <dbReference type="ChEBI" id="CHEBI:60344"/>
    </cofactor>
</comment>
<organism evidence="10 11">
    <name type="scientific">Ceratobasidium theobromae</name>
    <dbReference type="NCBI Taxonomy" id="1582974"/>
    <lineage>
        <taxon>Eukaryota</taxon>
        <taxon>Fungi</taxon>
        <taxon>Dikarya</taxon>
        <taxon>Basidiomycota</taxon>
        <taxon>Agaricomycotina</taxon>
        <taxon>Agaricomycetes</taxon>
        <taxon>Cantharellales</taxon>
        <taxon>Ceratobasidiaceae</taxon>
        <taxon>Ceratobasidium</taxon>
    </lineage>
</organism>
<keyword evidence="2" id="KW-0575">Peroxidase</keyword>
<dbReference type="EMBL" id="SSOP01000102">
    <property type="protein sequence ID" value="KAB5591490.1"/>
    <property type="molecule type" value="Genomic_DNA"/>
</dbReference>